<evidence type="ECO:0000256" key="4">
    <source>
        <dbReference type="ARBA" id="ARBA00022695"/>
    </source>
</evidence>
<keyword evidence="17" id="KW-1185">Reference proteome</keyword>
<dbReference type="Pfam" id="PF10410">
    <property type="entry name" value="DnaB_bind"/>
    <property type="match status" value="1"/>
</dbReference>
<dbReference type="PANTHER" id="PTHR30313:SF2">
    <property type="entry name" value="DNA PRIMASE"/>
    <property type="match status" value="1"/>
</dbReference>
<dbReference type="FunFam" id="3.90.580.10:FF:000001">
    <property type="entry name" value="DNA primase"/>
    <property type="match status" value="1"/>
</dbReference>
<keyword evidence="8 12" id="KW-0862">Zinc</keyword>
<dbReference type="KEGG" id="ptf:PROFFT_A_04000"/>
<comment type="cofactor">
    <cofactor evidence="12 13 14">
        <name>Zn(2+)</name>
        <dbReference type="ChEBI" id="CHEBI:29105"/>
    </cofactor>
    <text evidence="12 13 14">Binds 1 zinc ion per monomer.</text>
</comment>
<reference evidence="16" key="1">
    <citation type="submission" date="2020-10" db="EMBL/GenBank/DDBJ databases">
        <authorList>
            <person name="Szabo G."/>
        </authorList>
    </citation>
    <scope>NUCLEOTIDE SEQUENCE</scope>
    <source>
        <strain evidence="16">PROFFT</strain>
    </source>
</reference>
<dbReference type="InterPro" id="IPR016136">
    <property type="entry name" value="DNA_helicase_N/primase_C"/>
</dbReference>
<dbReference type="GO" id="GO:0008270">
    <property type="term" value="F:zinc ion binding"/>
    <property type="evidence" value="ECO:0007669"/>
    <property type="project" value="UniProtKB-UniRule"/>
</dbReference>
<evidence type="ECO:0000256" key="9">
    <source>
        <dbReference type="ARBA" id="ARBA00022842"/>
    </source>
</evidence>
<accession>A0A8E4F091</accession>
<dbReference type="InterPro" id="IPR030846">
    <property type="entry name" value="DnaG_bac"/>
</dbReference>
<dbReference type="Gene3D" id="3.90.980.10">
    <property type="entry name" value="DNA primase, catalytic core, N-terminal domain"/>
    <property type="match status" value="1"/>
</dbReference>
<evidence type="ECO:0000256" key="10">
    <source>
        <dbReference type="ARBA" id="ARBA00023125"/>
    </source>
</evidence>
<dbReference type="InterPro" id="IPR034151">
    <property type="entry name" value="TOPRIM_DnaG_bac"/>
</dbReference>
<dbReference type="InterPro" id="IPR037068">
    <property type="entry name" value="DNA_primase_core_N_sf"/>
</dbReference>
<dbReference type="Gene3D" id="1.10.860.10">
    <property type="entry name" value="DNAb Helicase, Chain A"/>
    <property type="match status" value="1"/>
</dbReference>
<dbReference type="EMBL" id="LR890047">
    <property type="protein sequence ID" value="CAD6510682.1"/>
    <property type="molecule type" value="Genomic_DNA"/>
</dbReference>
<keyword evidence="1 12" id="KW-0240">DNA-directed RNA polymerase</keyword>
<dbReference type="InterPro" id="IPR036977">
    <property type="entry name" value="DNA_primase_Znf_CHC2"/>
</dbReference>
<proteinExistence type="inferred from homology"/>
<evidence type="ECO:0000256" key="6">
    <source>
        <dbReference type="ARBA" id="ARBA00022723"/>
    </source>
</evidence>
<evidence type="ECO:0000256" key="5">
    <source>
        <dbReference type="ARBA" id="ARBA00022705"/>
    </source>
</evidence>
<gene>
    <name evidence="12 16" type="primary">dnaG</name>
    <name evidence="16" type="ORF">PROFFT_A_04000</name>
</gene>
<evidence type="ECO:0000256" key="14">
    <source>
        <dbReference type="PIRSR" id="PIRSR002811-1"/>
    </source>
</evidence>
<keyword evidence="6 12" id="KW-0479">Metal-binding</keyword>
<evidence type="ECO:0000313" key="16">
    <source>
        <dbReference type="EMBL" id="CAD6510682.1"/>
    </source>
</evidence>
<evidence type="ECO:0000313" key="17">
    <source>
        <dbReference type="Proteomes" id="UP000683585"/>
    </source>
</evidence>
<dbReference type="FunFam" id="3.90.980.10:FF:000001">
    <property type="entry name" value="DNA primase"/>
    <property type="match status" value="1"/>
</dbReference>
<dbReference type="PIRSF" id="PIRSF002811">
    <property type="entry name" value="DnaG"/>
    <property type="match status" value="1"/>
</dbReference>
<keyword evidence="4 12" id="KW-0548">Nucleotidyltransferase</keyword>
<keyword evidence="11 12" id="KW-0804">Transcription</keyword>
<dbReference type="AlphaFoldDB" id="A0A8E4F091"/>
<feature type="zinc finger region" description="CHC2-type" evidence="12 14">
    <location>
        <begin position="44"/>
        <end position="68"/>
    </location>
</feature>
<dbReference type="EC" id="2.7.7.101" evidence="12"/>
<comment type="similarity">
    <text evidence="12 13">Belongs to the DnaG primase family.</text>
</comment>
<dbReference type="CDD" id="cd03364">
    <property type="entry name" value="TOPRIM_DnaG_primases"/>
    <property type="match status" value="1"/>
</dbReference>
<keyword evidence="10 12" id="KW-0238">DNA-binding</keyword>
<dbReference type="SMART" id="SM00493">
    <property type="entry name" value="TOPRIM"/>
    <property type="match status" value="1"/>
</dbReference>
<dbReference type="GO" id="GO:0006269">
    <property type="term" value="P:DNA replication, synthesis of primer"/>
    <property type="evidence" value="ECO:0007669"/>
    <property type="project" value="UniProtKB-UniRule"/>
</dbReference>
<name>A0A8E4F091_9ENTR</name>
<dbReference type="InterPro" id="IPR013173">
    <property type="entry name" value="DNA_primase_DnaG_DnaB-bd_dom"/>
</dbReference>
<dbReference type="Proteomes" id="UP000683585">
    <property type="component" value="Chromosome"/>
</dbReference>
<dbReference type="GO" id="GO:0000428">
    <property type="term" value="C:DNA-directed RNA polymerase complex"/>
    <property type="evidence" value="ECO:0007669"/>
    <property type="project" value="UniProtKB-KW"/>
</dbReference>
<dbReference type="PROSITE" id="PS50880">
    <property type="entry name" value="TOPRIM"/>
    <property type="match status" value="1"/>
</dbReference>
<dbReference type="Pfam" id="PF08275">
    <property type="entry name" value="DNAG_N"/>
    <property type="match status" value="1"/>
</dbReference>
<dbReference type="InterPro" id="IPR013264">
    <property type="entry name" value="DNAG_N"/>
</dbReference>
<dbReference type="FunFam" id="3.40.1360.10:FF:000002">
    <property type="entry name" value="DNA primase"/>
    <property type="match status" value="1"/>
</dbReference>
<keyword evidence="5 12" id="KW-0235">DNA replication</keyword>
<dbReference type="PANTHER" id="PTHR30313">
    <property type="entry name" value="DNA PRIMASE"/>
    <property type="match status" value="1"/>
</dbReference>
<evidence type="ECO:0000256" key="8">
    <source>
        <dbReference type="ARBA" id="ARBA00022833"/>
    </source>
</evidence>
<dbReference type="GO" id="GO:1990077">
    <property type="term" value="C:primosome complex"/>
    <property type="evidence" value="ECO:0007669"/>
    <property type="project" value="UniProtKB-KW"/>
</dbReference>
<dbReference type="Gene3D" id="3.90.580.10">
    <property type="entry name" value="Zinc finger, CHC2-type domain"/>
    <property type="match status" value="1"/>
</dbReference>
<comment type="domain">
    <text evidence="12">Contains an N-terminal zinc-binding domain, a central core domain that contains the primase activity, and a C-terminal DnaB-binding domain.</text>
</comment>
<evidence type="ECO:0000256" key="11">
    <source>
        <dbReference type="ARBA" id="ARBA00023163"/>
    </source>
</evidence>
<dbReference type="SUPFAM" id="SSF117023">
    <property type="entry name" value="DNA primase DnaG, C-terminal domain"/>
    <property type="match status" value="1"/>
</dbReference>
<organism evidence="16 17">
    <name type="scientific">Candidatus Profftia tarda</name>
    <dbReference type="NCBI Taxonomy" id="1177216"/>
    <lineage>
        <taxon>Bacteria</taxon>
        <taxon>Pseudomonadati</taxon>
        <taxon>Pseudomonadota</taxon>
        <taxon>Gammaproteobacteria</taxon>
        <taxon>Enterobacterales</taxon>
        <taxon>Enterobacteriaceae</taxon>
        <taxon>Candidatus Profftia</taxon>
    </lineage>
</organism>
<dbReference type="HAMAP" id="MF_00974">
    <property type="entry name" value="DNA_primase_DnaG"/>
    <property type="match status" value="1"/>
</dbReference>
<evidence type="ECO:0000256" key="3">
    <source>
        <dbReference type="ARBA" id="ARBA00022679"/>
    </source>
</evidence>
<keyword evidence="9" id="KW-0460">Magnesium</keyword>
<keyword evidence="2 12" id="KW-0639">Primosome</keyword>
<keyword evidence="7 12" id="KW-0863">Zinc-finger</keyword>
<dbReference type="GO" id="GO:0005737">
    <property type="term" value="C:cytoplasm"/>
    <property type="evidence" value="ECO:0007669"/>
    <property type="project" value="TreeGrafter"/>
</dbReference>
<feature type="domain" description="Toprim" evidence="15">
    <location>
        <begin position="264"/>
        <end position="346"/>
    </location>
</feature>
<dbReference type="GO" id="GO:0003899">
    <property type="term" value="F:DNA-directed RNA polymerase activity"/>
    <property type="evidence" value="ECO:0007669"/>
    <property type="project" value="UniProtKB-UniRule"/>
</dbReference>
<dbReference type="InterPro" id="IPR050219">
    <property type="entry name" value="DnaG_primase"/>
</dbReference>
<dbReference type="GO" id="GO:0003677">
    <property type="term" value="F:DNA binding"/>
    <property type="evidence" value="ECO:0007669"/>
    <property type="project" value="UniProtKB-KW"/>
</dbReference>
<evidence type="ECO:0000256" key="7">
    <source>
        <dbReference type="ARBA" id="ARBA00022771"/>
    </source>
</evidence>
<dbReference type="Gene3D" id="3.40.1360.10">
    <property type="match status" value="1"/>
</dbReference>
<protein>
    <recommendedName>
        <fullName evidence="12 13">DNA primase</fullName>
        <ecNumber evidence="12">2.7.7.101</ecNumber>
    </recommendedName>
</protein>
<dbReference type="SUPFAM" id="SSF56731">
    <property type="entry name" value="DNA primase core"/>
    <property type="match status" value="1"/>
</dbReference>
<evidence type="ECO:0000256" key="13">
    <source>
        <dbReference type="PIRNR" id="PIRNR002811"/>
    </source>
</evidence>
<dbReference type="Pfam" id="PF13155">
    <property type="entry name" value="Toprim_2"/>
    <property type="match status" value="1"/>
</dbReference>
<dbReference type="NCBIfam" id="TIGR01391">
    <property type="entry name" value="dnaG"/>
    <property type="match status" value="1"/>
</dbReference>
<comment type="catalytic activity">
    <reaction evidence="12">
        <text>ssDNA + n NTP = ssDNA/pppN(pN)n-1 hybrid + (n-1) diphosphate.</text>
        <dbReference type="EC" id="2.7.7.101"/>
    </reaction>
</comment>
<evidence type="ECO:0000256" key="1">
    <source>
        <dbReference type="ARBA" id="ARBA00022478"/>
    </source>
</evidence>
<dbReference type="Gene3D" id="1.20.50.20">
    <property type="entry name" value="DnaG, RNA polymerase domain, helical bundle"/>
    <property type="match status" value="1"/>
</dbReference>
<comment type="function">
    <text evidence="12 13">RNA polymerase that catalyzes the synthesis of short RNA molecules used as primers for DNA polymerase during DNA replication.</text>
</comment>
<keyword evidence="3 12" id="KW-0808">Transferase</keyword>
<evidence type="ECO:0000259" key="15">
    <source>
        <dbReference type="PROSITE" id="PS50880"/>
    </source>
</evidence>
<dbReference type="SUPFAM" id="SSF57783">
    <property type="entry name" value="Zinc beta-ribbon"/>
    <property type="match status" value="1"/>
</dbReference>
<dbReference type="InterPro" id="IPR006295">
    <property type="entry name" value="DNA_primase_DnaG"/>
</dbReference>
<dbReference type="SMART" id="SM00400">
    <property type="entry name" value="ZnF_CHCC"/>
    <property type="match status" value="1"/>
</dbReference>
<comment type="subunit">
    <text evidence="12">Monomer. Interacts with DnaB.</text>
</comment>
<dbReference type="InterPro" id="IPR006171">
    <property type="entry name" value="TOPRIM_dom"/>
</dbReference>
<dbReference type="SMART" id="SM00766">
    <property type="entry name" value="DnaG_DnaB_bind"/>
    <property type="match status" value="1"/>
</dbReference>
<dbReference type="InterPro" id="IPR019475">
    <property type="entry name" value="DNA_primase_DnaB-bd"/>
</dbReference>
<evidence type="ECO:0000256" key="12">
    <source>
        <dbReference type="HAMAP-Rule" id="MF_00974"/>
    </source>
</evidence>
<dbReference type="Pfam" id="PF01807">
    <property type="entry name" value="Zn_ribbon_DnaG"/>
    <property type="match status" value="1"/>
</dbReference>
<evidence type="ECO:0000256" key="2">
    <source>
        <dbReference type="ARBA" id="ARBA00022515"/>
    </source>
</evidence>
<dbReference type="InterPro" id="IPR002694">
    <property type="entry name" value="Znf_CHC2"/>
</dbReference>
<dbReference type="Pfam" id="PF08278">
    <property type="entry name" value="DnaG_DnaB_bind"/>
    <property type="match status" value="1"/>
</dbReference>
<sequence length="588" mass="67685">MSGLMAGLIPRLFIHDLLSRTDIIDLVCTRLQLKKRGKNYYACCPFHNEKTPSFTVNSGKQFYHCFGCGAHGNAIDFLMHYDKLKFIESIEELAAIAGLDVPFEPGNKTSKTEYHHRQMVYQLMNNIKDFYQETLLTSPSSKYAHQYLVQRGLGRDIMKHFNIGYAPPGWDNILKRFGHNFSSRKDLNYAGMLVNDDKGRTYDRFRDRVIFPIRDRRGRVIAFGGRTIGNSIPKYINSPETEIFHKGRNLFGLYEAQRHNTKLSCLLVVEGYMDVVALAQFGIDYALSSLGTATTSEHIQLMFRTTDTVVCCYDGDNAGREAAWRTLKNALSFLEDGRQLRFMFLPNGEDPDTLIRKEGRSAFQKRIDQSQPLSSFLFNTLMRQVDLSSPDGRAKLSTLVLPLIRQIPGETLKLYLRQFLGQKLGIIDDSRLEKMLYRQDSKINNHTNNQIKITNMRLLIGLLIQNPSLAYEVHTVEFLWKQKLPGLELFLELVETCVANPGLTTGQLIERYRNNKYAKQLENLAIWNHMVIEDKVHQTFLDTLVCLYDSILEQRQDKLIALERIQGLESDQKKELWKISKALAKKKQ</sequence>